<dbReference type="RefSeq" id="WP_104521308.1">
    <property type="nucleotide sequence ID" value="NZ_NHRY01000239.1"/>
</dbReference>
<dbReference type="OrthoDB" id="7876417at2"/>
<accession>A0A2S6N271</accession>
<evidence type="ECO:0000313" key="2">
    <source>
        <dbReference type="Proteomes" id="UP000239724"/>
    </source>
</evidence>
<gene>
    <name evidence="1" type="ORF">CCS01_23810</name>
</gene>
<sequence length="182" mass="19835">MSNGISSFMDFPGVLLSGEMSFIDQARAAILKLNSKPRGKALLKEIVLWLSKLKSSITIEAASGFDGQNGSGWDGATKVVRWSPLPRTNESADPDQLNGIPPFIILGHELAHALHTLQGTDNYGAGIRDDVAIEEARTIGLGPWANDNLTENGLREEWNYKPRTTFQEVGADRLLKGTKYAV</sequence>
<dbReference type="Proteomes" id="UP000239724">
    <property type="component" value="Unassembled WGS sequence"/>
</dbReference>
<reference evidence="1 2" key="1">
    <citation type="journal article" date="2018" name="Arch. Microbiol.">
        <title>New insights into the metabolic potential of the phototrophic purple bacterium Rhodopila globiformis DSM 161(T) from its draft genome sequence and evidence for a vanadium-dependent nitrogenase.</title>
        <authorList>
            <person name="Imhoff J.F."/>
            <person name="Rahn T."/>
            <person name="Kunzel S."/>
            <person name="Neulinger S.C."/>
        </authorList>
    </citation>
    <scope>NUCLEOTIDE SEQUENCE [LARGE SCALE GENOMIC DNA]</scope>
    <source>
        <strain evidence="1 2">DSM 161</strain>
    </source>
</reference>
<dbReference type="AlphaFoldDB" id="A0A2S6N271"/>
<dbReference type="EMBL" id="NHRY01000239">
    <property type="protein sequence ID" value="PPQ28717.1"/>
    <property type="molecule type" value="Genomic_DNA"/>
</dbReference>
<evidence type="ECO:0000313" key="1">
    <source>
        <dbReference type="EMBL" id="PPQ28717.1"/>
    </source>
</evidence>
<name>A0A2S6N271_RHOGL</name>
<organism evidence="1 2">
    <name type="scientific">Rhodopila globiformis</name>
    <name type="common">Rhodopseudomonas globiformis</name>
    <dbReference type="NCBI Taxonomy" id="1071"/>
    <lineage>
        <taxon>Bacteria</taxon>
        <taxon>Pseudomonadati</taxon>
        <taxon>Pseudomonadota</taxon>
        <taxon>Alphaproteobacteria</taxon>
        <taxon>Acetobacterales</taxon>
        <taxon>Acetobacteraceae</taxon>
        <taxon>Rhodopila</taxon>
    </lineage>
</organism>
<protein>
    <submittedName>
        <fullName evidence="1">Uncharacterized protein</fullName>
    </submittedName>
</protein>
<comment type="caution">
    <text evidence="1">The sequence shown here is derived from an EMBL/GenBank/DDBJ whole genome shotgun (WGS) entry which is preliminary data.</text>
</comment>
<dbReference type="Pfam" id="PF14891">
    <property type="entry name" value="Peptidase_M91"/>
    <property type="match status" value="1"/>
</dbReference>
<keyword evidence="2" id="KW-1185">Reference proteome</keyword>
<proteinExistence type="predicted"/>
<dbReference type="InterPro" id="IPR028208">
    <property type="entry name" value="Effector_pro_NleD-like"/>
</dbReference>